<reference evidence="2 3" key="1">
    <citation type="submission" date="2019-07" db="EMBL/GenBank/DDBJ databases">
        <title>R&amp;d 2014.</title>
        <authorList>
            <person name="Klenk H.-P."/>
        </authorList>
    </citation>
    <scope>NUCLEOTIDE SEQUENCE [LARGE SCALE GENOMIC DNA]</scope>
    <source>
        <strain evidence="2 3">DSM 45764</strain>
    </source>
</reference>
<name>A0A562IQ63_9ACTN</name>
<keyword evidence="3" id="KW-1185">Reference proteome</keyword>
<keyword evidence="1" id="KW-0472">Membrane</keyword>
<gene>
    <name evidence="2" type="ORF">JD78_01397</name>
</gene>
<dbReference type="OrthoDB" id="5194548at2"/>
<organism evidence="2 3">
    <name type="scientific">Modestobacter roseus</name>
    <dbReference type="NCBI Taxonomy" id="1181884"/>
    <lineage>
        <taxon>Bacteria</taxon>
        <taxon>Bacillati</taxon>
        <taxon>Actinomycetota</taxon>
        <taxon>Actinomycetes</taxon>
        <taxon>Geodermatophilales</taxon>
        <taxon>Geodermatophilaceae</taxon>
        <taxon>Modestobacter</taxon>
    </lineage>
</organism>
<evidence type="ECO:0000313" key="2">
    <source>
        <dbReference type="EMBL" id="TWH72875.1"/>
    </source>
</evidence>
<sequence>MSAWVALVVILLGLPLLAWWVSRRRMWSRLRPSPAPDTSEWRVRRDIARRHELSPRETGEMESAVDAGRAVDDPRLRAATVEWARYRLDARATQPRWIEGRWLPVLLIAWGAGVVAHVVFAVAEGRWGDVNWLTAAAWVGWAVFGWRSRSGPQRALERNSGPPSTGQRE</sequence>
<dbReference type="RefSeq" id="WP_153361115.1">
    <property type="nucleotide sequence ID" value="NZ_JABGDC010000116.1"/>
</dbReference>
<proteinExistence type="predicted"/>
<keyword evidence="1" id="KW-1133">Transmembrane helix</keyword>
<evidence type="ECO:0000256" key="1">
    <source>
        <dbReference type="SAM" id="Phobius"/>
    </source>
</evidence>
<accession>A0A562IQ63</accession>
<dbReference type="Proteomes" id="UP000321490">
    <property type="component" value="Unassembled WGS sequence"/>
</dbReference>
<protein>
    <submittedName>
        <fullName evidence="2">Uncharacterized protein</fullName>
    </submittedName>
</protein>
<feature type="transmembrane region" description="Helical" evidence="1">
    <location>
        <begin position="6"/>
        <end position="22"/>
    </location>
</feature>
<keyword evidence="1" id="KW-0812">Transmembrane</keyword>
<comment type="caution">
    <text evidence="2">The sequence shown here is derived from an EMBL/GenBank/DDBJ whole genome shotgun (WGS) entry which is preliminary data.</text>
</comment>
<feature type="transmembrane region" description="Helical" evidence="1">
    <location>
        <begin position="102"/>
        <end position="123"/>
    </location>
</feature>
<dbReference type="EMBL" id="VLKF01000001">
    <property type="protein sequence ID" value="TWH72875.1"/>
    <property type="molecule type" value="Genomic_DNA"/>
</dbReference>
<dbReference type="AlphaFoldDB" id="A0A562IQ63"/>
<evidence type="ECO:0000313" key="3">
    <source>
        <dbReference type="Proteomes" id="UP000321490"/>
    </source>
</evidence>